<keyword evidence="1" id="KW-0732">Signal</keyword>
<dbReference type="Pfam" id="PF07841">
    <property type="entry name" value="DM4_12"/>
    <property type="match status" value="1"/>
</dbReference>
<dbReference type="PANTHER" id="PTHR21398">
    <property type="entry name" value="AGAP007094-PA"/>
    <property type="match status" value="1"/>
</dbReference>
<feature type="chain" id="PRO_5044836139" evidence="1">
    <location>
        <begin position="23"/>
        <end position="209"/>
    </location>
</feature>
<dbReference type="PANTHER" id="PTHR21398:SF7">
    <property type="entry name" value="LP19941P"/>
    <property type="match status" value="1"/>
</dbReference>
<dbReference type="Proteomes" id="UP001566132">
    <property type="component" value="Unassembled WGS sequence"/>
</dbReference>
<reference evidence="2 3" key="1">
    <citation type="submission" date="2024-05" db="EMBL/GenBank/DDBJ databases">
        <title>Genetic variation in Jamaican populations of the coffee berry borer (Hypothenemus hampei).</title>
        <authorList>
            <person name="Errbii M."/>
            <person name="Myrie A."/>
        </authorList>
    </citation>
    <scope>NUCLEOTIDE SEQUENCE [LARGE SCALE GENOMIC DNA]</scope>
    <source>
        <strain evidence="2">JA-Hopewell-2020-01-JO</strain>
        <tissue evidence="2">Whole body</tissue>
    </source>
</reference>
<accession>A0ABD1EZ13</accession>
<evidence type="ECO:0000256" key="1">
    <source>
        <dbReference type="SAM" id="SignalP"/>
    </source>
</evidence>
<comment type="caution">
    <text evidence="2">The sequence shown here is derived from an EMBL/GenBank/DDBJ whole genome shotgun (WGS) entry which is preliminary data.</text>
</comment>
<sequence length="209" mass="24218">MKIVISICAFLVLTFLIQNIDSNQHEKHLSRVRRYLAFPEGAVFSAVFCLTNIMGIPAGSEIFSLNINWGLIYELPNDTKPLLEAYKPAMKRRNRRELYSRVEKVLTSMGYDGRSCVLRSLCEAEQRFFKDDENLIHKILSLIFRFPQEPLLKQEPDVHHVYHYASYLGKNHENTVKMYDTATSKCAEIFKCPFSLIDVALGYHSPFDF</sequence>
<evidence type="ECO:0000313" key="3">
    <source>
        <dbReference type="Proteomes" id="UP001566132"/>
    </source>
</evidence>
<organism evidence="2 3">
    <name type="scientific">Hypothenemus hampei</name>
    <name type="common">Coffee berry borer</name>
    <dbReference type="NCBI Taxonomy" id="57062"/>
    <lineage>
        <taxon>Eukaryota</taxon>
        <taxon>Metazoa</taxon>
        <taxon>Ecdysozoa</taxon>
        <taxon>Arthropoda</taxon>
        <taxon>Hexapoda</taxon>
        <taxon>Insecta</taxon>
        <taxon>Pterygota</taxon>
        <taxon>Neoptera</taxon>
        <taxon>Endopterygota</taxon>
        <taxon>Coleoptera</taxon>
        <taxon>Polyphaga</taxon>
        <taxon>Cucujiformia</taxon>
        <taxon>Curculionidae</taxon>
        <taxon>Scolytinae</taxon>
        <taxon>Hypothenemus</taxon>
    </lineage>
</organism>
<dbReference type="AlphaFoldDB" id="A0ABD1EZ13"/>
<proteinExistence type="predicted"/>
<dbReference type="SMART" id="SM00718">
    <property type="entry name" value="DM4_12"/>
    <property type="match status" value="1"/>
</dbReference>
<keyword evidence="3" id="KW-1185">Reference proteome</keyword>
<name>A0ABD1EZ13_HYPHA</name>
<feature type="signal peptide" evidence="1">
    <location>
        <begin position="1"/>
        <end position="22"/>
    </location>
</feature>
<gene>
    <name evidence="2" type="ORF">ABEB36_005502</name>
</gene>
<dbReference type="InterPro" id="IPR006631">
    <property type="entry name" value="DM4_12"/>
</dbReference>
<evidence type="ECO:0000313" key="2">
    <source>
        <dbReference type="EMBL" id="KAL1506071.1"/>
    </source>
</evidence>
<dbReference type="EMBL" id="JBDJPC010000004">
    <property type="protein sequence ID" value="KAL1506071.1"/>
    <property type="molecule type" value="Genomic_DNA"/>
</dbReference>
<protein>
    <submittedName>
        <fullName evidence="2">Uncharacterized protein</fullName>
    </submittedName>
</protein>